<keyword evidence="1" id="KW-0472">Membrane</keyword>
<dbReference type="Proteomes" id="UP000076858">
    <property type="component" value="Unassembled WGS sequence"/>
</dbReference>
<sequence length="125" mass="14631">MAYFRVFSLPFSFYYFPSFVKLLFGEGTLCAMNSIFECLSLFPCPVFRNIFRYSTKVNFSFLFCCFSFSFFFWVTNFPVSLYRNSGTDVERQSAARKVKSAYLGNKPVLTIRVRRTSINKPDRSV</sequence>
<organism evidence="2 3">
    <name type="scientific">Daphnia magna</name>
    <dbReference type="NCBI Taxonomy" id="35525"/>
    <lineage>
        <taxon>Eukaryota</taxon>
        <taxon>Metazoa</taxon>
        <taxon>Ecdysozoa</taxon>
        <taxon>Arthropoda</taxon>
        <taxon>Crustacea</taxon>
        <taxon>Branchiopoda</taxon>
        <taxon>Diplostraca</taxon>
        <taxon>Cladocera</taxon>
        <taxon>Anomopoda</taxon>
        <taxon>Daphniidae</taxon>
        <taxon>Daphnia</taxon>
    </lineage>
</organism>
<name>A0A164HYF5_9CRUS</name>
<accession>A0A164HYF5</accession>
<evidence type="ECO:0000313" key="3">
    <source>
        <dbReference type="Proteomes" id="UP000076858"/>
    </source>
</evidence>
<gene>
    <name evidence="2" type="ORF">APZ42_002919</name>
</gene>
<reference evidence="2 3" key="1">
    <citation type="submission" date="2016-03" db="EMBL/GenBank/DDBJ databases">
        <title>EvidentialGene: Evidence-directed Construction of Genes on Genomes.</title>
        <authorList>
            <person name="Gilbert D.G."/>
            <person name="Choi J.-H."/>
            <person name="Mockaitis K."/>
            <person name="Colbourne J."/>
            <person name="Pfrender M."/>
        </authorList>
    </citation>
    <scope>NUCLEOTIDE SEQUENCE [LARGE SCALE GENOMIC DNA]</scope>
    <source>
        <strain evidence="2 3">Xinb3</strain>
        <tissue evidence="2">Complete organism</tissue>
    </source>
</reference>
<feature type="transmembrane region" description="Helical" evidence="1">
    <location>
        <begin position="57"/>
        <end position="75"/>
    </location>
</feature>
<keyword evidence="1" id="KW-1133">Transmembrane helix</keyword>
<feature type="transmembrane region" description="Helical" evidence="1">
    <location>
        <begin position="12"/>
        <end position="36"/>
    </location>
</feature>
<evidence type="ECO:0000256" key="1">
    <source>
        <dbReference type="SAM" id="Phobius"/>
    </source>
</evidence>
<protein>
    <submittedName>
        <fullName evidence="2">Uncharacterized protein</fullName>
    </submittedName>
</protein>
<proteinExistence type="predicted"/>
<dbReference type="EMBL" id="LRGB01008919">
    <property type="protein sequence ID" value="KZS00689.1"/>
    <property type="molecule type" value="Genomic_DNA"/>
</dbReference>
<comment type="caution">
    <text evidence="2">The sequence shown here is derived from an EMBL/GenBank/DDBJ whole genome shotgun (WGS) entry which is preliminary data.</text>
</comment>
<evidence type="ECO:0000313" key="2">
    <source>
        <dbReference type="EMBL" id="KZS00689.1"/>
    </source>
</evidence>
<keyword evidence="1" id="KW-0812">Transmembrane</keyword>
<keyword evidence="3" id="KW-1185">Reference proteome</keyword>
<dbReference type="AlphaFoldDB" id="A0A164HYF5"/>